<feature type="transmembrane region" description="Helical" evidence="1">
    <location>
        <begin position="25"/>
        <end position="45"/>
    </location>
</feature>
<dbReference type="AlphaFoldDB" id="W0R7R4"/>
<accession>W0R7R4</accession>
<keyword evidence="1" id="KW-0472">Membrane</keyword>
<dbReference type="KEGG" id="btra:F544_19360"/>
<evidence type="ECO:0000313" key="2">
    <source>
        <dbReference type="EMBL" id="AHG87164.1"/>
    </source>
</evidence>
<keyword evidence="1" id="KW-1133">Transmembrane helix</keyword>
<reference evidence="2 3" key="1">
    <citation type="submission" date="2013-12" db="EMBL/GenBank/DDBJ databases">
        <title>Annotation of the Bibersteinia trehalosi USDA-ARS-USMARC-190 complete genome.</title>
        <authorList>
            <person name="Harhay G.P."/>
            <person name="McVey S."/>
            <person name="Clawson M.L."/>
            <person name="Bono J."/>
            <person name="Heaton M.P."/>
            <person name="Chitko-Mckown C.G."/>
            <person name="Harhay D.M."/>
            <person name="Smith T.P.L."/>
        </authorList>
    </citation>
    <scope>NUCLEOTIDE SEQUENCE [LARGE SCALE GENOMIC DNA]</scope>
    <source>
        <strain evidence="2 3">USDA-ARS-USMARC-190</strain>
    </source>
</reference>
<evidence type="ECO:0000313" key="3">
    <source>
        <dbReference type="Proteomes" id="UP000019086"/>
    </source>
</evidence>
<protein>
    <submittedName>
        <fullName evidence="2">Uncharacterized protein</fullName>
    </submittedName>
</protein>
<gene>
    <name evidence="2" type="ORF">F544_19360</name>
</gene>
<dbReference type="HOGENOM" id="CLU_2749625_0_0_6"/>
<name>W0R7R4_BIBTR</name>
<dbReference type="EMBL" id="CP006956">
    <property type="protein sequence ID" value="AHG87164.1"/>
    <property type="molecule type" value="Genomic_DNA"/>
</dbReference>
<sequence length="70" mass="8118">MIRLRSKAAKFNQANGCVQVKIAKFVDVVCFVKIYAFILHFYSLLSKEKFMIFSRQAGRMASFYAKTIEN</sequence>
<dbReference type="Proteomes" id="UP000019086">
    <property type="component" value="Chromosome"/>
</dbReference>
<proteinExistence type="predicted"/>
<organism evidence="2 3">
    <name type="scientific">Bibersteinia trehalosi USDA-ARS-USMARC-190</name>
    <dbReference type="NCBI Taxonomy" id="1263832"/>
    <lineage>
        <taxon>Bacteria</taxon>
        <taxon>Pseudomonadati</taxon>
        <taxon>Pseudomonadota</taxon>
        <taxon>Gammaproteobacteria</taxon>
        <taxon>Pasteurellales</taxon>
        <taxon>Pasteurellaceae</taxon>
        <taxon>Bibersteinia</taxon>
    </lineage>
</organism>
<dbReference type="PATRIC" id="fig|1263832.3.peg.1925"/>
<evidence type="ECO:0000256" key="1">
    <source>
        <dbReference type="SAM" id="Phobius"/>
    </source>
</evidence>
<keyword evidence="1" id="KW-0812">Transmembrane</keyword>